<dbReference type="Gene3D" id="3.40.50.10320">
    <property type="entry name" value="LmbE-like"/>
    <property type="match status" value="1"/>
</dbReference>
<dbReference type="AlphaFoldDB" id="A0A512DYI8"/>
<keyword evidence="2" id="KW-1185">Reference proteome</keyword>
<dbReference type="OrthoDB" id="9790023at2"/>
<dbReference type="RefSeq" id="WP_044432497.1">
    <property type="nucleotide sequence ID" value="NZ_BJYZ01000028.1"/>
</dbReference>
<sequence>MTPPLDGGLEPLSTLGKVAILAPHPDDESLGCGGLIARLAAIGAPPAIIVVSDGTGSHPNSPSYPPERLRALREEETREAVAALGSPLEPVFLRLPDTAVPHPGNSAFAEAVGRVASALPPGGVDTIAVSFRDDPHCDHQAAFALAAAVIERAGHPVRLLEYVIWNDEAAAAVPAGFQPRRLDIAPVLAAKLRAISCHRSQTTNLIADDPGGFRLEPAMLRRFELPWETYLEAIP</sequence>
<accession>A0A512DYI8</accession>
<dbReference type="GO" id="GO:0016811">
    <property type="term" value="F:hydrolase activity, acting on carbon-nitrogen (but not peptide) bonds, in linear amides"/>
    <property type="evidence" value="ECO:0007669"/>
    <property type="project" value="TreeGrafter"/>
</dbReference>
<name>A0A512DYI8_9PROT</name>
<dbReference type="Proteomes" id="UP000321523">
    <property type="component" value="Unassembled WGS sequence"/>
</dbReference>
<dbReference type="InterPro" id="IPR024078">
    <property type="entry name" value="LmbE-like_dom_sf"/>
</dbReference>
<dbReference type="PANTHER" id="PTHR12993:SF29">
    <property type="entry name" value="BLR3841 PROTEIN"/>
    <property type="match status" value="1"/>
</dbReference>
<organism evidence="1 2">
    <name type="scientific">Skermanella aerolata</name>
    <dbReference type="NCBI Taxonomy" id="393310"/>
    <lineage>
        <taxon>Bacteria</taxon>
        <taxon>Pseudomonadati</taxon>
        <taxon>Pseudomonadota</taxon>
        <taxon>Alphaproteobacteria</taxon>
        <taxon>Rhodospirillales</taxon>
        <taxon>Azospirillaceae</taxon>
        <taxon>Skermanella</taxon>
    </lineage>
</organism>
<dbReference type="PANTHER" id="PTHR12993">
    <property type="entry name" value="N-ACETYLGLUCOSAMINYL-PHOSPHATIDYLINOSITOL DE-N-ACETYLASE-RELATED"/>
    <property type="match status" value="1"/>
</dbReference>
<evidence type="ECO:0008006" key="3">
    <source>
        <dbReference type="Google" id="ProtNLM"/>
    </source>
</evidence>
<comment type="caution">
    <text evidence="1">The sequence shown here is derived from an EMBL/GenBank/DDBJ whole genome shotgun (WGS) entry which is preliminary data.</text>
</comment>
<reference evidence="1 2" key="1">
    <citation type="submission" date="2019-07" db="EMBL/GenBank/DDBJ databases">
        <title>Whole genome shotgun sequence of Skermanella aerolata NBRC 106429.</title>
        <authorList>
            <person name="Hosoyama A."/>
            <person name="Uohara A."/>
            <person name="Ohji S."/>
            <person name="Ichikawa N."/>
        </authorList>
    </citation>
    <scope>NUCLEOTIDE SEQUENCE [LARGE SCALE GENOMIC DNA]</scope>
    <source>
        <strain evidence="1 2">NBRC 106429</strain>
    </source>
</reference>
<dbReference type="EMBL" id="BJYZ01000028">
    <property type="protein sequence ID" value="GEO41516.1"/>
    <property type="molecule type" value="Genomic_DNA"/>
</dbReference>
<protein>
    <recommendedName>
        <fullName evidence="3">GlcNAc-PI de-N-acetylase</fullName>
    </recommendedName>
</protein>
<evidence type="ECO:0000313" key="2">
    <source>
        <dbReference type="Proteomes" id="UP000321523"/>
    </source>
</evidence>
<dbReference type="InterPro" id="IPR003737">
    <property type="entry name" value="GlcNAc_PI_deacetylase-related"/>
</dbReference>
<gene>
    <name evidence="1" type="ORF">SAE02_56640</name>
</gene>
<proteinExistence type="predicted"/>
<evidence type="ECO:0000313" key="1">
    <source>
        <dbReference type="EMBL" id="GEO41516.1"/>
    </source>
</evidence>
<dbReference type="SUPFAM" id="SSF102588">
    <property type="entry name" value="LmbE-like"/>
    <property type="match status" value="1"/>
</dbReference>
<dbReference type="Pfam" id="PF02585">
    <property type="entry name" value="PIG-L"/>
    <property type="match status" value="1"/>
</dbReference>